<evidence type="ECO:0000313" key="2">
    <source>
        <dbReference type="EMBL" id="RPD52988.1"/>
    </source>
</evidence>
<evidence type="ECO:0000256" key="1">
    <source>
        <dbReference type="SAM" id="MobiDB-lite"/>
    </source>
</evidence>
<reference evidence="2" key="1">
    <citation type="journal article" date="2018" name="Genome Biol. Evol.">
        <title>Genomics and development of Lentinus tigrinus, a white-rot wood-decaying mushroom with dimorphic fruiting bodies.</title>
        <authorList>
            <person name="Wu B."/>
            <person name="Xu Z."/>
            <person name="Knudson A."/>
            <person name="Carlson A."/>
            <person name="Chen N."/>
            <person name="Kovaka S."/>
            <person name="LaButti K."/>
            <person name="Lipzen A."/>
            <person name="Pennachio C."/>
            <person name="Riley R."/>
            <person name="Schakwitz W."/>
            <person name="Umezawa K."/>
            <person name="Ohm R.A."/>
            <person name="Grigoriev I.V."/>
            <person name="Nagy L.G."/>
            <person name="Gibbons J."/>
            <person name="Hibbett D."/>
        </authorList>
    </citation>
    <scope>NUCLEOTIDE SEQUENCE [LARGE SCALE GENOMIC DNA]</scope>
    <source>
        <strain evidence="2">ALCF2SS1-6</strain>
    </source>
</reference>
<dbReference type="AlphaFoldDB" id="A0A5C2RN01"/>
<feature type="region of interest" description="Disordered" evidence="1">
    <location>
        <begin position="123"/>
        <end position="165"/>
    </location>
</feature>
<keyword evidence="3" id="KW-1185">Reference proteome</keyword>
<proteinExistence type="predicted"/>
<accession>A0A5C2RN01</accession>
<dbReference type="EMBL" id="ML122333">
    <property type="protein sequence ID" value="RPD52988.1"/>
    <property type="molecule type" value="Genomic_DNA"/>
</dbReference>
<name>A0A5C2RN01_9APHY</name>
<organism evidence="2 3">
    <name type="scientific">Lentinus tigrinus ALCF2SS1-6</name>
    <dbReference type="NCBI Taxonomy" id="1328759"/>
    <lineage>
        <taxon>Eukaryota</taxon>
        <taxon>Fungi</taxon>
        <taxon>Dikarya</taxon>
        <taxon>Basidiomycota</taxon>
        <taxon>Agaricomycotina</taxon>
        <taxon>Agaricomycetes</taxon>
        <taxon>Polyporales</taxon>
        <taxon>Polyporaceae</taxon>
        <taxon>Lentinus</taxon>
    </lineage>
</organism>
<gene>
    <name evidence="2" type="ORF">L227DRAFT_617386</name>
</gene>
<dbReference type="Proteomes" id="UP000313359">
    <property type="component" value="Unassembled WGS sequence"/>
</dbReference>
<protein>
    <submittedName>
        <fullName evidence="2">Uncharacterized protein</fullName>
    </submittedName>
</protein>
<evidence type="ECO:0000313" key="3">
    <source>
        <dbReference type="Proteomes" id="UP000313359"/>
    </source>
</evidence>
<feature type="non-terminal residue" evidence="2">
    <location>
        <position position="1"/>
    </location>
</feature>
<sequence length="211" mass="24087">KGEQAWHAALTREHFVGSRYVVLWYEDYELPFIVQVRVAHDGSFVVGDDDSLHRWLAACGSPAELELWDREDTDWNTFHVQERIYAAQDHTVLMRIPDIVGLRHLGVEMRAQYVEPEIIGVDDPRYPWKEPPNPSTKSANVPGHGESSRALSKAPRHAARRPLGSRNAVKLDADIDLTIEDDAERLRRVNAATVTEDNREVLDVDLFQQLM</sequence>